<reference evidence="3 4" key="1">
    <citation type="journal article" date="2010" name="Nature">
        <title>Perigord black truffle genome uncovers evolutionary origins and mechanisms of symbiosis.</title>
        <authorList>
            <person name="Martin F."/>
            <person name="Kohler A."/>
            <person name="Murat C."/>
            <person name="Balestrini R."/>
            <person name="Coutinho P.M."/>
            <person name="Jaillon O."/>
            <person name="Montanini B."/>
            <person name="Morin E."/>
            <person name="Noel B."/>
            <person name="Percudani R."/>
            <person name="Porcel B."/>
            <person name="Rubini A."/>
            <person name="Amicucci A."/>
            <person name="Amselem J."/>
            <person name="Anthouard V."/>
            <person name="Arcioni S."/>
            <person name="Artiguenave F."/>
            <person name="Aury J.M."/>
            <person name="Ballario P."/>
            <person name="Bolchi A."/>
            <person name="Brenna A."/>
            <person name="Brun A."/>
            <person name="Buee M."/>
            <person name="Cantarel B."/>
            <person name="Chevalier G."/>
            <person name="Couloux A."/>
            <person name="Da Silva C."/>
            <person name="Denoeud F."/>
            <person name="Duplessis S."/>
            <person name="Ghignone S."/>
            <person name="Hilselberger B."/>
            <person name="Iotti M."/>
            <person name="Marcais B."/>
            <person name="Mello A."/>
            <person name="Miranda M."/>
            <person name="Pacioni G."/>
            <person name="Quesneville H."/>
            <person name="Riccioni C."/>
            <person name="Ruotolo R."/>
            <person name="Splivallo R."/>
            <person name="Stocchi V."/>
            <person name="Tisserant E."/>
            <person name="Viscomi A.R."/>
            <person name="Zambonelli A."/>
            <person name="Zampieri E."/>
            <person name="Henrissat B."/>
            <person name="Lebrun M.H."/>
            <person name="Paolocci F."/>
            <person name="Bonfante P."/>
            <person name="Ottonello S."/>
            <person name="Wincker P."/>
        </authorList>
    </citation>
    <scope>NUCLEOTIDE SEQUENCE [LARGE SCALE GENOMIC DNA]</scope>
    <source>
        <strain evidence="3 4">Mel28</strain>
    </source>
</reference>
<evidence type="ECO:0000313" key="3">
    <source>
        <dbReference type="EMBL" id="CAZ86610.1"/>
    </source>
</evidence>
<dbReference type="InParanoid" id="D5GQ17"/>
<organism evidence="3 4">
    <name type="scientific">Tuber melanosporum (strain Mel28)</name>
    <name type="common">Perigord black truffle</name>
    <dbReference type="NCBI Taxonomy" id="656061"/>
    <lineage>
        <taxon>Eukaryota</taxon>
        <taxon>Fungi</taxon>
        <taxon>Dikarya</taxon>
        <taxon>Ascomycota</taxon>
        <taxon>Pezizomycotina</taxon>
        <taxon>Pezizomycetes</taxon>
        <taxon>Pezizales</taxon>
        <taxon>Tuberaceae</taxon>
        <taxon>Tuber</taxon>
    </lineage>
</organism>
<keyword evidence="4" id="KW-1185">Reference proteome</keyword>
<dbReference type="EMBL" id="FN430381">
    <property type="protein sequence ID" value="CAZ86610.1"/>
    <property type="molecule type" value="Genomic_DNA"/>
</dbReference>
<keyword evidence="2" id="KW-0812">Transmembrane</keyword>
<protein>
    <submittedName>
        <fullName evidence="3">(Perigord truffle) hypothetical protein</fullName>
    </submittedName>
</protein>
<dbReference type="KEGG" id="tml:GSTUM_00012144001"/>
<evidence type="ECO:0000313" key="4">
    <source>
        <dbReference type="Proteomes" id="UP000006911"/>
    </source>
</evidence>
<feature type="region of interest" description="Disordered" evidence="1">
    <location>
        <begin position="1"/>
        <end position="43"/>
    </location>
</feature>
<evidence type="ECO:0000256" key="1">
    <source>
        <dbReference type="SAM" id="MobiDB-lite"/>
    </source>
</evidence>
<evidence type="ECO:0000256" key="2">
    <source>
        <dbReference type="SAM" id="Phobius"/>
    </source>
</evidence>
<keyword evidence="2" id="KW-1133">Transmembrane helix</keyword>
<dbReference type="AlphaFoldDB" id="D5GQ17"/>
<sequence length="86" mass="9310">MPDINGSVPTSADNDLPAEPPTPPQPPSIYPLGSSHSPNKIDTHPNIRPTLSIAVDRYIMIASFVCLLAVLVYILSSSPDLFSFYK</sequence>
<dbReference type="Proteomes" id="UP000006911">
    <property type="component" value="Unassembled WGS sequence"/>
</dbReference>
<proteinExistence type="predicted"/>
<keyword evidence="2" id="KW-0472">Membrane</keyword>
<feature type="compositionally biased region" description="Pro residues" evidence="1">
    <location>
        <begin position="18"/>
        <end position="29"/>
    </location>
</feature>
<name>D5GQ17_TUBMM</name>
<dbReference type="HOGENOM" id="CLU_2499516_0_0_1"/>
<gene>
    <name evidence="3" type="ORF">GSTUM_00012144001</name>
</gene>
<accession>D5GQ17</accession>
<feature type="transmembrane region" description="Helical" evidence="2">
    <location>
        <begin position="58"/>
        <end position="76"/>
    </location>
</feature>